<evidence type="ECO:0000259" key="6">
    <source>
        <dbReference type="PROSITE" id="PS50071"/>
    </source>
</evidence>
<feature type="region of interest" description="Disordered" evidence="5">
    <location>
        <begin position="1"/>
        <end position="40"/>
    </location>
</feature>
<feature type="region of interest" description="Disordered" evidence="5">
    <location>
        <begin position="510"/>
        <end position="612"/>
    </location>
</feature>
<feature type="compositionally biased region" description="Basic and acidic residues" evidence="5">
    <location>
        <begin position="449"/>
        <end position="460"/>
    </location>
</feature>
<dbReference type="EMBL" id="JANBPT010000604">
    <property type="protein sequence ID" value="KAJ1915968.1"/>
    <property type="molecule type" value="Genomic_DNA"/>
</dbReference>
<comment type="caution">
    <text evidence="7">The sequence shown here is derived from an EMBL/GenBank/DDBJ whole genome shotgun (WGS) entry which is preliminary data.</text>
</comment>
<dbReference type="InterPro" id="IPR009057">
    <property type="entry name" value="Homeodomain-like_sf"/>
</dbReference>
<feature type="region of interest" description="Disordered" evidence="5">
    <location>
        <begin position="86"/>
        <end position="139"/>
    </location>
</feature>
<feature type="domain" description="Homeobox" evidence="6">
    <location>
        <begin position="31"/>
        <end position="91"/>
    </location>
</feature>
<dbReference type="OrthoDB" id="6159439at2759"/>
<evidence type="ECO:0000256" key="5">
    <source>
        <dbReference type="SAM" id="MobiDB-lite"/>
    </source>
</evidence>
<sequence>MESTSKPKKSRAGGPSRRGHQSEFKPTFYNPNEVKHRQRTTRKQFKLLEDVFIKDPKPSAAIRRELGERLDMTARSVQVWFQNRRAKEKNRKVAADKAALVSDTTSAAPGTEPSADDEAGRLSHDSSGTGSRPSPRVTAALPSTAPAFAVTGTPLVTYNATYPGMQNALLSTPEDPVVAAANALSHRSFQPLRLGNVPGSSFYSHTPISTTPLYSPLPGGPAAGLGAHSHHPPMSGSNPAAAPPAIYHTSVFSTHGTHHPSLANHSAGSLSVPSYYYPGHHPAAHPDLANPRRSDSPASLNDSPASSAPADHSTLFANFSQFQQLGLNLGFDPTTSSANLLDINFMPHFPQLGTPTGNFVGALTTLPGDGSATLAPAGDTHLGLTTDVQPYPLTGFATPPQSGYTAAAEPGTGEASPVPTGSPAQLTRPASGPVQLPSHLAAETGTAHGGKERRFSEPGNHDTPPVIAPTDPAAAGYSFTPQITSAWMPGVSAAGFLSAQLHAGVTFPPSPLSTHLHRQQQQAQLQRGRPSLQRVQSAEFGIRTAHGSSPSGGPTFQPRMAPPPASPLHQLSHPFVPAVESRQPQQQQTYSPSQCEGGVSTRPASSGATQPAPTIDFNHLAWSHHGFQLGQFGLNSSPVSNAHPGHGNPTIPTVAVSQAFDVSDAASVSQNGQSTDHDSYS</sequence>
<dbReference type="GO" id="GO:0006357">
    <property type="term" value="P:regulation of transcription by RNA polymerase II"/>
    <property type="evidence" value="ECO:0007669"/>
    <property type="project" value="TreeGrafter"/>
</dbReference>
<dbReference type="Gene3D" id="1.10.10.60">
    <property type="entry name" value="Homeodomain-like"/>
    <property type="match status" value="1"/>
</dbReference>
<keyword evidence="8" id="KW-1185">Reference proteome</keyword>
<evidence type="ECO:0000256" key="4">
    <source>
        <dbReference type="RuleBase" id="RU000682"/>
    </source>
</evidence>
<dbReference type="CDD" id="cd00086">
    <property type="entry name" value="homeodomain"/>
    <property type="match status" value="1"/>
</dbReference>
<dbReference type="SUPFAM" id="SSF46689">
    <property type="entry name" value="Homeodomain-like"/>
    <property type="match status" value="1"/>
</dbReference>
<proteinExistence type="predicted"/>
<comment type="subcellular location">
    <subcellularLocation>
        <location evidence="3 4">Nucleus</location>
    </subcellularLocation>
</comment>
<feature type="region of interest" description="Disordered" evidence="5">
    <location>
        <begin position="222"/>
        <end position="242"/>
    </location>
</feature>
<evidence type="ECO:0000256" key="2">
    <source>
        <dbReference type="ARBA" id="ARBA00023155"/>
    </source>
</evidence>
<dbReference type="InterPro" id="IPR051000">
    <property type="entry name" value="Homeobox_DNA-bind_prot"/>
</dbReference>
<dbReference type="GO" id="GO:0005634">
    <property type="term" value="C:nucleus"/>
    <property type="evidence" value="ECO:0007669"/>
    <property type="project" value="UniProtKB-SubCell"/>
</dbReference>
<keyword evidence="1 3" id="KW-0238">DNA-binding</keyword>
<dbReference type="Proteomes" id="UP001150569">
    <property type="component" value="Unassembled WGS sequence"/>
</dbReference>
<dbReference type="SMART" id="SM00389">
    <property type="entry name" value="HOX"/>
    <property type="match status" value="1"/>
</dbReference>
<evidence type="ECO:0000256" key="3">
    <source>
        <dbReference type="PROSITE-ProRule" id="PRU00108"/>
    </source>
</evidence>
<gene>
    <name evidence="7" type="ORF">IWQ60_008266</name>
</gene>
<protein>
    <recommendedName>
        <fullName evidence="6">Homeobox domain-containing protein</fullName>
    </recommendedName>
</protein>
<dbReference type="GO" id="GO:0030154">
    <property type="term" value="P:cell differentiation"/>
    <property type="evidence" value="ECO:0007669"/>
    <property type="project" value="TreeGrafter"/>
</dbReference>
<feature type="region of interest" description="Disordered" evidence="5">
    <location>
        <begin position="281"/>
        <end position="311"/>
    </location>
</feature>
<accession>A0A9W7ZYR3</accession>
<feature type="compositionally biased region" description="Basic residues" evidence="5">
    <location>
        <begin position="1"/>
        <end position="11"/>
    </location>
</feature>
<dbReference type="PROSITE" id="PS50071">
    <property type="entry name" value="HOMEOBOX_2"/>
    <property type="match status" value="1"/>
</dbReference>
<feature type="DNA-binding region" description="Homeobox" evidence="3">
    <location>
        <begin position="33"/>
        <end position="92"/>
    </location>
</feature>
<evidence type="ECO:0000313" key="7">
    <source>
        <dbReference type="EMBL" id="KAJ1915968.1"/>
    </source>
</evidence>
<organism evidence="7 8">
    <name type="scientific">Tieghemiomyces parasiticus</name>
    <dbReference type="NCBI Taxonomy" id="78921"/>
    <lineage>
        <taxon>Eukaryota</taxon>
        <taxon>Fungi</taxon>
        <taxon>Fungi incertae sedis</taxon>
        <taxon>Zoopagomycota</taxon>
        <taxon>Kickxellomycotina</taxon>
        <taxon>Dimargaritomycetes</taxon>
        <taxon>Dimargaritales</taxon>
        <taxon>Dimargaritaceae</taxon>
        <taxon>Tieghemiomyces</taxon>
    </lineage>
</organism>
<dbReference type="Pfam" id="PF00046">
    <property type="entry name" value="Homeodomain"/>
    <property type="match status" value="1"/>
</dbReference>
<dbReference type="PANTHER" id="PTHR24324:SF9">
    <property type="entry name" value="HOMEOBOX DOMAIN-CONTAINING PROTEIN"/>
    <property type="match status" value="1"/>
</dbReference>
<feature type="compositionally biased region" description="Low complexity" evidence="5">
    <location>
        <begin position="583"/>
        <end position="594"/>
    </location>
</feature>
<dbReference type="InterPro" id="IPR001356">
    <property type="entry name" value="HD"/>
</dbReference>
<reference evidence="7" key="1">
    <citation type="submission" date="2022-07" db="EMBL/GenBank/DDBJ databases">
        <title>Phylogenomic reconstructions and comparative analyses of Kickxellomycotina fungi.</title>
        <authorList>
            <person name="Reynolds N.K."/>
            <person name="Stajich J.E."/>
            <person name="Barry K."/>
            <person name="Grigoriev I.V."/>
            <person name="Crous P."/>
            <person name="Smith M.E."/>
        </authorList>
    </citation>
    <scope>NUCLEOTIDE SEQUENCE</scope>
    <source>
        <strain evidence="7">RSA 861</strain>
    </source>
</reference>
<keyword evidence="3 4" id="KW-0539">Nucleus</keyword>
<keyword evidence="2 3" id="KW-0371">Homeobox</keyword>
<evidence type="ECO:0000313" key="8">
    <source>
        <dbReference type="Proteomes" id="UP001150569"/>
    </source>
</evidence>
<name>A0A9W7ZYR3_9FUNG</name>
<feature type="compositionally biased region" description="Low complexity" evidence="5">
    <location>
        <begin position="296"/>
        <end position="311"/>
    </location>
</feature>
<feature type="compositionally biased region" description="Polar residues" evidence="5">
    <location>
        <begin position="602"/>
        <end position="612"/>
    </location>
</feature>
<evidence type="ECO:0000256" key="1">
    <source>
        <dbReference type="ARBA" id="ARBA00023125"/>
    </source>
</evidence>
<dbReference type="AlphaFoldDB" id="A0A9W7ZYR3"/>
<feature type="region of interest" description="Disordered" evidence="5">
    <location>
        <begin position="401"/>
        <end position="465"/>
    </location>
</feature>
<dbReference type="GO" id="GO:0000978">
    <property type="term" value="F:RNA polymerase II cis-regulatory region sequence-specific DNA binding"/>
    <property type="evidence" value="ECO:0007669"/>
    <property type="project" value="TreeGrafter"/>
</dbReference>
<dbReference type="PANTHER" id="PTHR24324">
    <property type="entry name" value="HOMEOBOX PROTEIN HHEX"/>
    <property type="match status" value="1"/>
</dbReference>